<dbReference type="GeneID" id="33564933"/>
<sequence length="322" mass="34903">MGLKKLTQIIQSAHETKENGCSQAEVAEISAATLGNDPPLSWYASISAMCLNTVTPLGQNSPPTSASYNGNSNPSRIPPPYSFPPSDRSNIRDGAGISSPVPAQRARSIPIHFLVNPTPQSPRSFTTFELPSPSSTLPSISTPSSIPIPHHPSGQLICQYTPALFDDSVKNTLPDAQQSRLYIPPSTSTPEPASSDNNPSCILKVSNSGVKGDTEALSENGTNPTRSVSVRRTKKPDVKITKTGKISHRVSRSGFNKKTTAYNRFLQQQSKCMTKNYPHLTPQERMKLIAEAWAVSEKNPHTTRRSRFQAVVDSRNQGQGLS</sequence>
<feature type="compositionally biased region" description="Polar residues" evidence="1">
    <location>
        <begin position="196"/>
        <end position="209"/>
    </location>
</feature>
<dbReference type="Proteomes" id="UP000193648">
    <property type="component" value="Unassembled WGS sequence"/>
</dbReference>
<organism evidence="2 3">
    <name type="scientific">Lobosporangium transversale</name>
    <dbReference type="NCBI Taxonomy" id="64571"/>
    <lineage>
        <taxon>Eukaryota</taxon>
        <taxon>Fungi</taxon>
        <taxon>Fungi incertae sedis</taxon>
        <taxon>Mucoromycota</taxon>
        <taxon>Mortierellomycotina</taxon>
        <taxon>Mortierellomycetes</taxon>
        <taxon>Mortierellales</taxon>
        <taxon>Mortierellaceae</taxon>
        <taxon>Lobosporangium</taxon>
    </lineage>
</organism>
<dbReference type="RefSeq" id="XP_021884836.1">
    <property type="nucleotide sequence ID" value="XM_022023089.1"/>
</dbReference>
<accession>A0A1Y2GXR9</accession>
<reference evidence="2 3" key="1">
    <citation type="submission" date="2016-07" db="EMBL/GenBank/DDBJ databases">
        <title>Pervasive Adenine N6-methylation of Active Genes in Fungi.</title>
        <authorList>
            <consortium name="DOE Joint Genome Institute"/>
            <person name="Mondo S.J."/>
            <person name="Dannebaum R.O."/>
            <person name="Kuo R.C."/>
            <person name="Labutti K."/>
            <person name="Haridas S."/>
            <person name="Kuo A."/>
            <person name="Salamov A."/>
            <person name="Ahrendt S.R."/>
            <person name="Lipzen A."/>
            <person name="Sullivan W."/>
            <person name="Andreopoulos W.B."/>
            <person name="Clum A."/>
            <person name="Lindquist E."/>
            <person name="Daum C."/>
            <person name="Ramamoorthy G.K."/>
            <person name="Gryganskyi A."/>
            <person name="Culley D."/>
            <person name="Magnuson J.K."/>
            <person name="James T.Y."/>
            <person name="O'Malley M.A."/>
            <person name="Stajich J.E."/>
            <person name="Spatafora J.W."/>
            <person name="Visel A."/>
            <person name="Grigoriev I.V."/>
        </authorList>
    </citation>
    <scope>NUCLEOTIDE SEQUENCE [LARGE SCALE GENOMIC DNA]</scope>
    <source>
        <strain evidence="2 3">NRRL 3116</strain>
    </source>
</reference>
<dbReference type="InterPro" id="IPR036910">
    <property type="entry name" value="HMG_box_dom_sf"/>
</dbReference>
<evidence type="ECO:0000313" key="2">
    <source>
        <dbReference type="EMBL" id="ORZ27089.1"/>
    </source>
</evidence>
<feature type="compositionally biased region" description="Low complexity" evidence="1">
    <location>
        <begin position="184"/>
        <end position="195"/>
    </location>
</feature>
<feature type="compositionally biased region" description="Polar residues" evidence="1">
    <location>
        <begin position="217"/>
        <end position="228"/>
    </location>
</feature>
<dbReference type="InParanoid" id="A0A1Y2GXR9"/>
<feature type="compositionally biased region" description="Polar residues" evidence="1">
    <location>
        <begin position="61"/>
        <end position="73"/>
    </location>
</feature>
<evidence type="ECO:0000256" key="1">
    <source>
        <dbReference type="SAM" id="MobiDB-lite"/>
    </source>
</evidence>
<proteinExistence type="predicted"/>
<dbReference type="EMBL" id="MCFF01000005">
    <property type="protein sequence ID" value="ORZ27089.1"/>
    <property type="molecule type" value="Genomic_DNA"/>
</dbReference>
<name>A0A1Y2GXR9_9FUNG</name>
<keyword evidence="3" id="KW-1185">Reference proteome</keyword>
<comment type="caution">
    <text evidence="2">The sequence shown here is derived from an EMBL/GenBank/DDBJ whole genome shotgun (WGS) entry which is preliminary data.</text>
</comment>
<dbReference type="SUPFAM" id="SSF47095">
    <property type="entry name" value="HMG-box"/>
    <property type="match status" value="1"/>
</dbReference>
<feature type="region of interest" description="Disordered" evidence="1">
    <location>
        <begin position="180"/>
        <end position="242"/>
    </location>
</feature>
<feature type="region of interest" description="Disordered" evidence="1">
    <location>
        <begin position="61"/>
        <end position="103"/>
    </location>
</feature>
<dbReference type="OrthoDB" id="2444602at2759"/>
<feature type="region of interest" description="Disordered" evidence="1">
    <location>
        <begin position="298"/>
        <end position="322"/>
    </location>
</feature>
<gene>
    <name evidence="2" type="ORF">BCR41DRAFT_347402</name>
</gene>
<dbReference type="CDD" id="cd00084">
    <property type="entry name" value="HMG-box_SF"/>
    <property type="match status" value="1"/>
</dbReference>
<protein>
    <submittedName>
        <fullName evidence="2">Uncharacterized protein</fullName>
    </submittedName>
</protein>
<dbReference type="AlphaFoldDB" id="A0A1Y2GXR9"/>
<evidence type="ECO:0000313" key="3">
    <source>
        <dbReference type="Proteomes" id="UP000193648"/>
    </source>
</evidence>